<evidence type="ECO:0000259" key="7">
    <source>
        <dbReference type="Pfam" id="PF07731"/>
    </source>
</evidence>
<feature type="chain" id="PRO_5045653605" evidence="5">
    <location>
        <begin position="32"/>
        <end position="519"/>
    </location>
</feature>
<keyword evidence="3" id="KW-0186">Copper</keyword>
<dbReference type="Gene3D" id="2.60.40.420">
    <property type="entry name" value="Cupredoxins - blue copper proteins"/>
    <property type="match status" value="3"/>
</dbReference>
<dbReference type="InterPro" id="IPR034279">
    <property type="entry name" value="CuRO_3_CopA"/>
</dbReference>
<feature type="compositionally biased region" description="Basic and acidic residues" evidence="4">
    <location>
        <begin position="498"/>
        <end position="507"/>
    </location>
</feature>
<evidence type="ECO:0000313" key="9">
    <source>
        <dbReference type="EMBL" id="MFC5823846.1"/>
    </source>
</evidence>
<keyword evidence="5" id="KW-0732">Signal</keyword>
<sequence>MNGSAWSSVSRRLFVTGMFAALGTAPASAVAARPPGGVLLRARPATVSLGKRDVSTWAYDDILPGPLIEATAGGVVRARLINDLPAPTTVHWHGIRIDPRMDGAPGYTQPPTQPGGTFDYVFRVPDAGTYFYHSHVGMQNDRGLYGPLIVADPHEPLGYDQEVTVVLDDWLDGVAGTPDDALKRLNASTAHDDTMRSAVLGGVTGELRHSYYLVNGRMSAAPATFLSRPGRRVRFRVINAAADTAFRVALGGHRLTVTHTDGFPCAPVTVDTALIGMGERYDFLVTLDSGAFPLVAMAEGKSGRAFAVVRTARSAVTPPTNVEVPQLNGRRLKYQDLDARRADYLRPPSRTVTVKLGMRPSGNEWTLNDRLAADPLRVRVDRGETVRIVLDNQSPMWHPMHLHGHTFQLRVSGQRGPRKDTVNILPRERLNIDVHADNPGEWMFHCHNLYHQEQGMMGVLGYGPPKPGTTHAAHTGQATHAAHTGRAGQATHAGHAGHRPDRPDRPAPRPRTSSHGSGH</sequence>
<dbReference type="PROSITE" id="PS00079">
    <property type="entry name" value="MULTICOPPER_OXIDASE1"/>
    <property type="match status" value="2"/>
</dbReference>
<feature type="compositionally biased region" description="Low complexity" evidence="4">
    <location>
        <begin position="468"/>
        <end position="494"/>
    </location>
</feature>
<proteinExistence type="predicted"/>
<evidence type="ECO:0000256" key="5">
    <source>
        <dbReference type="SAM" id="SignalP"/>
    </source>
</evidence>
<organism evidence="9 10">
    <name type="scientific">Nonomuraea insulae</name>
    <dbReference type="NCBI Taxonomy" id="1616787"/>
    <lineage>
        <taxon>Bacteria</taxon>
        <taxon>Bacillati</taxon>
        <taxon>Actinomycetota</taxon>
        <taxon>Actinomycetes</taxon>
        <taxon>Streptosporangiales</taxon>
        <taxon>Streptosporangiaceae</taxon>
        <taxon>Nonomuraea</taxon>
    </lineage>
</organism>
<dbReference type="PANTHER" id="PTHR11709">
    <property type="entry name" value="MULTI-COPPER OXIDASE"/>
    <property type="match status" value="1"/>
</dbReference>
<dbReference type="RefSeq" id="WP_379513376.1">
    <property type="nucleotide sequence ID" value="NZ_JBHSPA010000011.1"/>
</dbReference>
<name>A0ABW1CDW6_9ACTN</name>
<comment type="caution">
    <text evidence="9">The sequence shown here is derived from an EMBL/GenBank/DDBJ whole genome shotgun (WGS) entry which is preliminary data.</text>
</comment>
<dbReference type="InterPro" id="IPR045087">
    <property type="entry name" value="Cu-oxidase_fam"/>
</dbReference>
<dbReference type="PROSITE" id="PS00080">
    <property type="entry name" value="MULTICOPPER_OXIDASE2"/>
    <property type="match status" value="1"/>
</dbReference>
<feature type="region of interest" description="Disordered" evidence="4">
    <location>
        <begin position="464"/>
        <end position="519"/>
    </location>
</feature>
<dbReference type="InterPro" id="IPR011707">
    <property type="entry name" value="Cu-oxidase-like_N"/>
</dbReference>
<keyword evidence="2" id="KW-0560">Oxidoreductase</keyword>
<feature type="domain" description="Plastocyanin-like" evidence="7">
    <location>
        <begin position="357"/>
        <end position="460"/>
    </location>
</feature>
<keyword evidence="10" id="KW-1185">Reference proteome</keyword>
<evidence type="ECO:0000256" key="1">
    <source>
        <dbReference type="ARBA" id="ARBA00022723"/>
    </source>
</evidence>
<evidence type="ECO:0000313" key="10">
    <source>
        <dbReference type="Proteomes" id="UP001596058"/>
    </source>
</evidence>
<dbReference type="EMBL" id="JBHSPA010000011">
    <property type="protein sequence ID" value="MFC5823846.1"/>
    <property type="molecule type" value="Genomic_DNA"/>
</dbReference>
<dbReference type="Pfam" id="PF07732">
    <property type="entry name" value="Cu-oxidase_3"/>
    <property type="match status" value="1"/>
</dbReference>
<dbReference type="Pfam" id="PF00394">
    <property type="entry name" value="Cu-oxidase"/>
    <property type="match status" value="1"/>
</dbReference>
<dbReference type="CDD" id="cd13861">
    <property type="entry name" value="CuRO_1_CumA_like"/>
    <property type="match status" value="1"/>
</dbReference>
<evidence type="ECO:0000256" key="3">
    <source>
        <dbReference type="ARBA" id="ARBA00023008"/>
    </source>
</evidence>
<dbReference type="CDD" id="cd13896">
    <property type="entry name" value="CuRO_3_CopA"/>
    <property type="match status" value="1"/>
</dbReference>
<dbReference type="InterPro" id="IPR011706">
    <property type="entry name" value="Cu-oxidase_C"/>
</dbReference>
<dbReference type="InterPro" id="IPR008972">
    <property type="entry name" value="Cupredoxin"/>
</dbReference>
<reference evidence="10" key="1">
    <citation type="journal article" date="2019" name="Int. J. Syst. Evol. Microbiol.">
        <title>The Global Catalogue of Microorganisms (GCM) 10K type strain sequencing project: providing services to taxonomists for standard genome sequencing and annotation.</title>
        <authorList>
            <consortium name="The Broad Institute Genomics Platform"/>
            <consortium name="The Broad Institute Genome Sequencing Center for Infectious Disease"/>
            <person name="Wu L."/>
            <person name="Ma J."/>
        </authorList>
    </citation>
    <scope>NUCLEOTIDE SEQUENCE [LARGE SCALE GENOMIC DNA]</scope>
    <source>
        <strain evidence="10">CCUG 53903</strain>
    </source>
</reference>
<dbReference type="Proteomes" id="UP001596058">
    <property type="component" value="Unassembled WGS sequence"/>
</dbReference>
<dbReference type="CDD" id="cd13870">
    <property type="entry name" value="CuRO_2_CopA_like_1"/>
    <property type="match status" value="1"/>
</dbReference>
<evidence type="ECO:0000256" key="2">
    <source>
        <dbReference type="ARBA" id="ARBA00023002"/>
    </source>
</evidence>
<dbReference type="SUPFAM" id="SSF49503">
    <property type="entry name" value="Cupredoxins"/>
    <property type="match status" value="3"/>
</dbReference>
<dbReference type="PANTHER" id="PTHR11709:SF394">
    <property type="entry name" value="FI03373P-RELATED"/>
    <property type="match status" value="1"/>
</dbReference>
<evidence type="ECO:0000259" key="6">
    <source>
        <dbReference type="Pfam" id="PF00394"/>
    </source>
</evidence>
<feature type="signal peptide" evidence="5">
    <location>
        <begin position="1"/>
        <end position="31"/>
    </location>
</feature>
<evidence type="ECO:0000256" key="4">
    <source>
        <dbReference type="SAM" id="MobiDB-lite"/>
    </source>
</evidence>
<gene>
    <name evidence="9" type="ORF">ACFPZ3_08305</name>
</gene>
<accession>A0ABW1CDW6</accession>
<dbReference type="InterPro" id="IPR001117">
    <property type="entry name" value="Cu-oxidase_2nd"/>
</dbReference>
<feature type="domain" description="Plastocyanin-like" evidence="8">
    <location>
        <begin position="50"/>
        <end position="153"/>
    </location>
</feature>
<evidence type="ECO:0000259" key="8">
    <source>
        <dbReference type="Pfam" id="PF07732"/>
    </source>
</evidence>
<protein>
    <submittedName>
        <fullName evidence="9">Multicopper oxidase family protein</fullName>
    </submittedName>
</protein>
<dbReference type="InterPro" id="IPR033138">
    <property type="entry name" value="Cu_oxidase_CS"/>
</dbReference>
<feature type="domain" description="Plastocyanin-like" evidence="6">
    <location>
        <begin position="163"/>
        <end position="306"/>
    </location>
</feature>
<dbReference type="InterPro" id="IPR002355">
    <property type="entry name" value="Cu_oxidase_Cu_BS"/>
</dbReference>
<keyword evidence="1" id="KW-0479">Metal-binding</keyword>
<dbReference type="Pfam" id="PF07731">
    <property type="entry name" value="Cu-oxidase_2"/>
    <property type="match status" value="1"/>
</dbReference>